<dbReference type="AlphaFoldDB" id="A0A8J9V3A3"/>
<feature type="non-terminal residue" evidence="8">
    <location>
        <position position="267"/>
    </location>
</feature>
<reference evidence="8" key="1">
    <citation type="submission" date="2021-12" db="EMBL/GenBank/DDBJ databases">
        <authorList>
            <person name="Martin H S."/>
        </authorList>
    </citation>
    <scope>NUCLEOTIDE SEQUENCE</scope>
</reference>
<evidence type="ECO:0000256" key="5">
    <source>
        <dbReference type="PROSITE-ProRule" id="PRU00309"/>
    </source>
</evidence>
<keyword evidence="2 5" id="KW-0863">Zinc-finger</keyword>
<protein>
    <recommendedName>
        <fullName evidence="7">THAP-type domain-containing protein</fullName>
    </recommendedName>
</protein>
<proteinExistence type="predicted"/>
<dbReference type="SMART" id="SM00980">
    <property type="entry name" value="THAP"/>
    <property type="match status" value="1"/>
</dbReference>
<dbReference type="InterPro" id="IPR006612">
    <property type="entry name" value="THAP_Znf"/>
</dbReference>
<sequence>MTSYKTCAVPMCISTTIKNPEKLFIHVPKCPKRRKQWLQLARRDSKFTSDKSTIFFCEDHFDLPNDMENYIQYSIMDSVGKIRMKPDCLPSKFECQPDRMKRTAPPQPRSVISKRRRMHIIQDVISKETQMPATSGTTSECNFQSATVKDECFPNFQDKAIQTNTTSIATSPFKVTTSGVQSARFMNTKIKRKLLFTSEKLEVSSSNSSTPVKHSLSKTDTSPSVQSLVMMTSTSDQETQSELAQIKMKIEAETLCKISIENTVRLI</sequence>
<evidence type="ECO:0000256" key="2">
    <source>
        <dbReference type="ARBA" id="ARBA00022771"/>
    </source>
</evidence>
<keyword evidence="4 5" id="KW-0238">DNA-binding</keyword>
<keyword evidence="1" id="KW-0479">Metal-binding</keyword>
<evidence type="ECO:0000259" key="7">
    <source>
        <dbReference type="PROSITE" id="PS50950"/>
    </source>
</evidence>
<accession>A0A8J9V3A3</accession>
<dbReference type="Proteomes" id="UP000838878">
    <property type="component" value="Chromosome 9"/>
</dbReference>
<dbReference type="PROSITE" id="PS50950">
    <property type="entry name" value="ZF_THAP"/>
    <property type="match status" value="1"/>
</dbReference>
<evidence type="ECO:0000256" key="1">
    <source>
        <dbReference type="ARBA" id="ARBA00022723"/>
    </source>
</evidence>
<gene>
    <name evidence="8" type="ORF">BINO364_LOCUS16270</name>
</gene>
<evidence type="ECO:0000313" key="8">
    <source>
        <dbReference type="EMBL" id="CAH0731391.1"/>
    </source>
</evidence>
<name>A0A8J9V3A3_9NEOP</name>
<evidence type="ECO:0000256" key="3">
    <source>
        <dbReference type="ARBA" id="ARBA00022833"/>
    </source>
</evidence>
<evidence type="ECO:0000256" key="4">
    <source>
        <dbReference type="ARBA" id="ARBA00023125"/>
    </source>
</evidence>
<evidence type="ECO:0000313" key="9">
    <source>
        <dbReference type="Proteomes" id="UP000838878"/>
    </source>
</evidence>
<dbReference type="GO" id="GO:0008270">
    <property type="term" value="F:zinc ion binding"/>
    <property type="evidence" value="ECO:0007669"/>
    <property type="project" value="UniProtKB-KW"/>
</dbReference>
<dbReference type="EMBL" id="OV170229">
    <property type="protein sequence ID" value="CAH0731391.1"/>
    <property type="molecule type" value="Genomic_DNA"/>
</dbReference>
<dbReference type="SUPFAM" id="SSF57716">
    <property type="entry name" value="Glucocorticoid receptor-like (DNA-binding domain)"/>
    <property type="match status" value="1"/>
</dbReference>
<evidence type="ECO:0000256" key="6">
    <source>
        <dbReference type="SAM" id="MobiDB-lite"/>
    </source>
</evidence>
<feature type="region of interest" description="Disordered" evidence="6">
    <location>
        <begin position="205"/>
        <end position="224"/>
    </location>
</feature>
<organism evidence="8 9">
    <name type="scientific">Brenthis ino</name>
    <name type="common">lesser marbled fritillary</name>
    <dbReference type="NCBI Taxonomy" id="405034"/>
    <lineage>
        <taxon>Eukaryota</taxon>
        <taxon>Metazoa</taxon>
        <taxon>Ecdysozoa</taxon>
        <taxon>Arthropoda</taxon>
        <taxon>Hexapoda</taxon>
        <taxon>Insecta</taxon>
        <taxon>Pterygota</taxon>
        <taxon>Neoptera</taxon>
        <taxon>Endopterygota</taxon>
        <taxon>Lepidoptera</taxon>
        <taxon>Glossata</taxon>
        <taxon>Ditrysia</taxon>
        <taxon>Papilionoidea</taxon>
        <taxon>Nymphalidae</taxon>
        <taxon>Heliconiinae</taxon>
        <taxon>Argynnini</taxon>
        <taxon>Brenthis</taxon>
    </lineage>
</organism>
<feature type="domain" description="THAP-type" evidence="7">
    <location>
        <begin position="1"/>
        <end position="93"/>
    </location>
</feature>
<dbReference type="GO" id="GO:0003677">
    <property type="term" value="F:DNA binding"/>
    <property type="evidence" value="ECO:0007669"/>
    <property type="project" value="UniProtKB-UniRule"/>
</dbReference>
<keyword evidence="3" id="KW-0862">Zinc</keyword>
<keyword evidence="9" id="KW-1185">Reference proteome</keyword>
<dbReference type="OrthoDB" id="8123506at2759"/>
<dbReference type="Pfam" id="PF05485">
    <property type="entry name" value="THAP"/>
    <property type="match status" value="1"/>
</dbReference>